<organism evidence="2 3">
    <name type="scientific">Crepidotus variabilis</name>
    <dbReference type="NCBI Taxonomy" id="179855"/>
    <lineage>
        <taxon>Eukaryota</taxon>
        <taxon>Fungi</taxon>
        <taxon>Dikarya</taxon>
        <taxon>Basidiomycota</taxon>
        <taxon>Agaricomycotina</taxon>
        <taxon>Agaricomycetes</taxon>
        <taxon>Agaricomycetidae</taxon>
        <taxon>Agaricales</taxon>
        <taxon>Agaricineae</taxon>
        <taxon>Crepidotaceae</taxon>
        <taxon>Crepidotus</taxon>
    </lineage>
</organism>
<dbReference type="AlphaFoldDB" id="A0A9P6ERP1"/>
<dbReference type="CDD" id="cd06558">
    <property type="entry name" value="crotonase-like"/>
    <property type="match status" value="1"/>
</dbReference>
<evidence type="ECO:0000313" key="2">
    <source>
        <dbReference type="EMBL" id="KAF9533917.1"/>
    </source>
</evidence>
<sequence length="301" mass="33347">MVAPDYGQQGYKAIIASLEDGVLTVLINRANQRNTFDKSLFMDLNHVFALADLDDRVRVVILTAESTAPAFCSGADISGGWDGLWDKEESKEGDHAHRDGGGQLSLTIYRCRKLTIAAVNGHAAGVGMTALQLPFDIRFAWEGAKLAYPFVRRGIVPEACSTYLLPRLIGQAGAHYVFLTGVTMTPKTKVIAPLYQETFATREEVYPAALKLAKDVAQNTSQLSIAYAKGLLQHPGNSIEENHLLDSRAFRIMGKSSDAMEGSMSFMKRRPPNFEGRVGKDLESWYPWWQEINVKHRKAKL</sequence>
<protein>
    <submittedName>
        <fullName evidence="2">Peroxisomal enoyl-CoA-hydratase</fullName>
    </submittedName>
</protein>
<dbReference type="Gene3D" id="3.90.226.10">
    <property type="entry name" value="2-enoyl-CoA Hydratase, Chain A, domain 1"/>
    <property type="match status" value="1"/>
</dbReference>
<comment type="similarity">
    <text evidence="1">Belongs to the enoyl-CoA hydratase/isomerase family.</text>
</comment>
<comment type="caution">
    <text evidence="2">The sequence shown here is derived from an EMBL/GenBank/DDBJ whole genome shotgun (WGS) entry which is preliminary data.</text>
</comment>
<dbReference type="InterPro" id="IPR001753">
    <property type="entry name" value="Enoyl-CoA_hydra/iso"/>
</dbReference>
<reference evidence="2" key="1">
    <citation type="submission" date="2020-11" db="EMBL/GenBank/DDBJ databases">
        <authorList>
            <consortium name="DOE Joint Genome Institute"/>
            <person name="Ahrendt S."/>
            <person name="Riley R."/>
            <person name="Andreopoulos W."/>
            <person name="Labutti K."/>
            <person name="Pangilinan J."/>
            <person name="Ruiz-Duenas F.J."/>
            <person name="Barrasa J.M."/>
            <person name="Sanchez-Garcia M."/>
            <person name="Camarero S."/>
            <person name="Miyauchi S."/>
            <person name="Serrano A."/>
            <person name="Linde D."/>
            <person name="Babiker R."/>
            <person name="Drula E."/>
            <person name="Ayuso-Fernandez I."/>
            <person name="Pacheco R."/>
            <person name="Padilla G."/>
            <person name="Ferreira P."/>
            <person name="Barriuso J."/>
            <person name="Kellner H."/>
            <person name="Castanera R."/>
            <person name="Alfaro M."/>
            <person name="Ramirez L."/>
            <person name="Pisabarro A.G."/>
            <person name="Kuo A."/>
            <person name="Tritt A."/>
            <person name="Lipzen A."/>
            <person name="He G."/>
            <person name="Yan M."/>
            <person name="Ng V."/>
            <person name="Cullen D."/>
            <person name="Martin F."/>
            <person name="Rosso M.-N."/>
            <person name="Henrissat B."/>
            <person name="Hibbett D."/>
            <person name="Martinez A.T."/>
            <person name="Grigoriev I.V."/>
        </authorList>
    </citation>
    <scope>NUCLEOTIDE SEQUENCE</scope>
    <source>
        <strain evidence="2">CBS 506.95</strain>
    </source>
</reference>
<dbReference type="PANTHER" id="PTHR43684">
    <property type="match status" value="1"/>
</dbReference>
<evidence type="ECO:0000313" key="3">
    <source>
        <dbReference type="Proteomes" id="UP000807306"/>
    </source>
</evidence>
<dbReference type="PANTHER" id="PTHR43684:SF4">
    <property type="entry name" value="ENOYL-COA HYDRATASE_ISOMERASE FAMILY PROTEIN (AFU_ORTHOLOGUE AFUA_1G01890)"/>
    <property type="match status" value="1"/>
</dbReference>
<gene>
    <name evidence="2" type="ORF">CPB83DRAFT_844762</name>
</gene>
<dbReference type="InterPro" id="IPR051053">
    <property type="entry name" value="ECH/Chromodomain_protein"/>
</dbReference>
<accession>A0A9P6ERP1</accession>
<dbReference type="Gene3D" id="1.10.12.10">
    <property type="entry name" value="Lyase 2-enoyl-coa Hydratase, Chain A, domain 2"/>
    <property type="match status" value="1"/>
</dbReference>
<dbReference type="SUPFAM" id="SSF52096">
    <property type="entry name" value="ClpP/crotonase"/>
    <property type="match status" value="1"/>
</dbReference>
<dbReference type="OrthoDB" id="2018133at2759"/>
<dbReference type="EMBL" id="MU157827">
    <property type="protein sequence ID" value="KAF9533917.1"/>
    <property type="molecule type" value="Genomic_DNA"/>
</dbReference>
<name>A0A9P6ERP1_9AGAR</name>
<dbReference type="Proteomes" id="UP000807306">
    <property type="component" value="Unassembled WGS sequence"/>
</dbReference>
<dbReference type="InterPro" id="IPR029045">
    <property type="entry name" value="ClpP/crotonase-like_dom_sf"/>
</dbReference>
<proteinExistence type="inferred from homology"/>
<keyword evidence="3" id="KW-1185">Reference proteome</keyword>
<dbReference type="Pfam" id="PF00378">
    <property type="entry name" value="ECH_1"/>
    <property type="match status" value="1"/>
</dbReference>
<evidence type="ECO:0000256" key="1">
    <source>
        <dbReference type="ARBA" id="ARBA00005254"/>
    </source>
</evidence>
<dbReference type="InterPro" id="IPR014748">
    <property type="entry name" value="Enoyl-CoA_hydra_C"/>
</dbReference>